<evidence type="ECO:0000256" key="3">
    <source>
        <dbReference type="ARBA" id="ARBA00022475"/>
    </source>
</evidence>
<evidence type="ECO:0000256" key="5">
    <source>
        <dbReference type="ARBA" id="ARBA00022989"/>
    </source>
</evidence>
<feature type="transmembrane region" description="Helical" evidence="7">
    <location>
        <begin position="35"/>
        <end position="53"/>
    </location>
</feature>
<evidence type="ECO:0000256" key="1">
    <source>
        <dbReference type="ARBA" id="ARBA00004651"/>
    </source>
</evidence>
<dbReference type="PANTHER" id="PTHR30151:SF20">
    <property type="entry name" value="ABC TRANSPORTER PERMEASE PROTEIN HI_0355-RELATED"/>
    <property type="match status" value="1"/>
</dbReference>
<evidence type="ECO:0000256" key="4">
    <source>
        <dbReference type="ARBA" id="ARBA00022692"/>
    </source>
</evidence>
<dbReference type="Proteomes" id="UP001595528">
    <property type="component" value="Unassembled WGS sequence"/>
</dbReference>
<evidence type="ECO:0000256" key="2">
    <source>
        <dbReference type="ARBA" id="ARBA00022448"/>
    </source>
</evidence>
<evidence type="ECO:0000313" key="10">
    <source>
        <dbReference type="Proteomes" id="UP001595528"/>
    </source>
</evidence>
<comment type="similarity">
    <text evidence="7">Belongs to the binding-protein-dependent transport system permease family.</text>
</comment>
<keyword evidence="4 7" id="KW-0812">Transmembrane</keyword>
<feature type="transmembrane region" description="Helical" evidence="7">
    <location>
        <begin position="211"/>
        <end position="233"/>
    </location>
</feature>
<reference evidence="10" key="1">
    <citation type="journal article" date="2019" name="Int. J. Syst. Evol. Microbiol.">
        <title>The Global Catalogue of Microorganisms (GCM) 10K type strain sequencing project: providing services to taxonomists for standard genome sequencing and annotation.</title>
        <authorList>
            <consortium name="The Broad Institute Genomics Platform"/>
            <consortium name="The Broad Institute Genome Sequencing Center for Infectious Disease"/>
            <person name="Wu L."/>
            <person name="Ma J."/>
        </authorList>
    </citation>
    <scope>NUCLEOTIDE SEQUENCE [LARGE SCALE GENOMIC DNA]</scope>
    <source>
        <strain evidence="10">KCTC 42964</strain>
    </source>
</reference>
<keyword evidence="3" id="KW-1003">Cell membrane</keyword>
<dbReference type="EMBL" id="JBHRTR010000019">
    <property type="protein sequence ID" value="MFC3227017.1"/>
    <property type="molecule type" value="Genomic_DNA"/>
</dbReference>
<feature type="transmembrane region" description="Helical" evidence="7">
    <location>
        <begin position="100"/>
        <end position="121"/>
    </location>
</feature>
<evidence type="ECO:0000313" key="9">
    <source>
        <dbReference type="EMBL" id="MFC3227017.1"/>
    </source>
</evidence>
<evidence type="ECO:0000259" key="8">
    <source>
        <dbReference type="PROSITE" id="PS50928"/>
    </source>
</evidence>
<keyword evidence="5 7" id="KW-1133">Transmembrane helix</keyword>
<organism evidence="9 10">
    <name type="scientific">Marinibaculum pumilum</name>
    <dbReference type="NCBI Taxonomy" id="1766165"/>
    <lineage>
        <taxon>Bacteria</taxon>
        <taxon>Pseudomonadati</taxon>
        <taxon>Pseudomonadota</taxon>
        <taxon>Alphaproteobacteria</taxon>
        <taxon>Rhodospirillales</taxon>
        <taxon>Rhodospirillaceae</taxon>
        <taxon>Marinibaculum</taxon>
    </lineage>
</organism>
<feature type="domain" description="ABC transmembrane type-1" evidence="8">
    <location>
        <begin position="96"/>
        <end position="280"/>
    </location>
</feature>
<dbReference type="SUPFAM" id="SSF161098">
    <property type="entry name" value="MetI-like"/>
    <property type="match status" value="1"/>
</dbReference>
<dbReference type="InterPro" id="IPR035906">
    <property type="entry name" value="MetI-like_sf"/>
</dbReference>
<evidence type="ECO:0000256" key="6">
    <source>
        <dbReference type="ARBA" id="ARBA00023136"/>
    </source>
</evidence>
<name>A0ABV7KXC4_9PROT</name>
<keyword evidence="2 7" id="KW-0813">Transport</keyword>
<feature type="transmembrane region" description="Helical" evidence="7">
    <location>
        <begin position="141"/>
        <end position="159"/>
    </location>
</feature>
<feature type="transmembrane region" description="Helical" evidence="7">
    <location>
        <begin position="245"/>
        <end position="276"/>
    </location>
</feature>
<dbReference type="Gene3D" id="1.10.3720.10">
    <property type="entry name" value="MetI-like"/>
    <property type="match status" value="1"/>
</dbReference>
<dbReference type="PANTHER" id="PTHR30151">
    <property type="entry name" value="ALKANE SULFONATE ABC TRANSPORTER-RELATED, MEMBRANE SUBUNIT"/>
    <property type="match status" value="1"/>
</dbReference>
<protein>
    <submittedName>
        <fullName evidence="9">ABC transporter permease</fullName>
    </submittedName>
</protein>
<dbReference type="PROSITE" id="PS50928">
    <property type="entry name" value="ABC_TM1"/>
    <property type="match status" value="1"/>
</dbReference>
<feature type="transmembrane region" description="Helical" evidence="7">
    <location>
        <begin position="165"/>
        <end position="184"/>
    </location>
</feature>
<proteinExistence type="inferred from homology"/>
<accession>A0ABV7KXC4</accession>
<dbReference type="Pfam" id="PF00528">
    <property type="entry name" value="BPD_transp_1"/>
    <property type="match status" value="1"/>
</dbReference>
<keyword evidence="10" id="KW-1185">Reference proteome</keyword>
<comment type="caution">
    <text evidence="9">The sequence shown here is derived from an EMBL/GenBank/DDBJ whole genome shotgun (WGS) entry which is preliminary data.</text>
</comment>
<dbReference type="RefSeq" id="WP_379899178.1">
    <property type="nucleotide sequence ID" value="NZ_JBHRTR010000019.1"/>
</dbReference>
<dbReference type="InterPro" id="IPR000515">
    <property type="entry name" value="MetI-like"/>
</dbReference>
<keyword evidence="6 7" id="KW-0472">Membrane</keyword>
<dbReference type="CDD" id="cd06261">
    <property type="entry name" value="TM_PBP2"/>
    <property type="match status" value="1"/>
</dbReference>
<comment type="subcellular location">
    <subcellularLocation>
        <location evidence="1 7">Cell membrane</location>
        <topology evidence="1 7">Multi-pass membrane protein</topology>
    </subcellularLocation>
</comment>
<gene>
    <name evidence="9" type="ORF">ACFOGJ_07245</name>
</gene>
<sequence length="294" mass="32427">MSAPRAPAPAAADLPDVAAAEAEARRSQLRERFRVGLWQLAILVTVLGLWEGLTRIPWFKKNTIFDPFFISQPSQVAVKLWDWSFGAQAGFIWPHLGATLWATFLGLVVGVGTGFLAGLLLSQNRVLNKVLHPYIVATNSMPRIAFVPLITMVFGLGVVSKVVTAWFVVFFLVFFNAFKGAVSIDREMVDFCRTLGASPRQVTRNVRIPMALAWTFASLPNAVSFALIGVVIAEFVGSNFGMGHLIIVSLAMLNASEMFAALVLLSLIGLVLVLLLRMVERRLLHWSNEFRDEV</sequence>
<evidence type="ECO:0000256" key="7">
    <source>
        <dbReference type="RuleBase" id="RU363032"/>
    </source>
</evidence>